<sequence>MPVQYNEIVDAIHDGVSSEIQCSDRIHDNIEPMERGRQGRCHLTFVFNKQQAHEFVSALSARLG</sequence>
<protein>
    <submittedName>
        <fullName evidence="1">Uncharacterized protein</fullName>
    </submittedName>
</protein>
<accession>U4PZX6</accession>
<proteinExistence type="predicted"/>
<dbReference type="EMBL" id="HG518323">
    <property type="protein sequence ID" value="CDI10529.1"/>
    <property type="molecule type" value="Genomic_DNA"/>
</dbReference>
<evidence type="ECO:0000313" key="2">
    <source>
        <dbReference type="Proteomes" id="UP000016944"/>
    </source>
</evidence>
<gene>
    <name evidence="1" type="ORF">BN877_II0733</name>
</gene>
<reference evidence="1 2" key="1">
    <citation type="journal article" date="2013" name="Genome Announc.">
        <title>Complete Genome Sequence of the Sesbania Symbiont and Rice Growth-Promoting Endophyte Rhizobium sp. Strain IRBG74.</title>
        <authorList>
            <person name="Crook M.B."/>
            <person name="Mitra S."/>
            <person name="Ane J.M."/>
            <person name="Sadowsky M.J."/>
            <person name="Gyaneshwar P."/>
        </authorList>
    </citation>
    <scope>NUCLEOTIDE SEQUENCE [LARGE SCALE GENOMIC DNA]</scope>
    <source>
        <strain evidence="1 2">IRBG74</strain>
    </source>
</reference>
<dbReference type="KEGG" id="rir:BN877_II0733"/>
<dbReference type="HOGENOM" id="CLU_2864801_0_0_5"/>
<dbReference type="AlphaFoldDB" id="U4PZX6"/>
<evidence type="ECO:0000313" key="1">
    <source>
        <dbReference type="EMBL" id="CDI10529.1"/>
    </source>
</evidence>
<name>U4PZX6_9HYPH</name>
<dbReference type="Proteomes" id="UP000016944">
    <property type="component" value="Chromosome II"/>
</dbReference>
<organism evidence="1 2">
    <name type="scientific">Agrobacterium pusense</name>
    <dbReference type="NCBI Taxonomy" id="648995"/>
    <lineage>
        <taxon>Bacteria</taxon>
        <taxon>Pseudomonadati</taxon>
        <taxon>Pseudomonadota</taxon>
        <taxon>Alphaproteobacteria</taxon>
        <taxon>Hyphomicrobiales</taxon>
        <taxon>Rhizobiaceae</taxon>
        <taxon>Rhizobium/Agrobacterium group</taxon>
        <taxon>Agrobacterium</taxon>
    </lineage>
</organism>